<dbReference type="Gene3D" id="3.90.1140.10">
    <property type="entry name" value="Cyclic phosphodiesterase"/>
    <property type="match status" value="1"/>
</dbReference>
<accession>A0ABT4B3Y8</accession>
<dbReference type="GO" id="GO:0016874">
    <property type="term" value="F:ligase activity"/>
    <property type="evidence" value="ECO:0007669"/>
    <property type="project" value="UniProtKB-KW"/>
</dbReference>
<sequence length="153" mass="16465">MHTVELLPSAELDSRVRNLWALLASSGLPSLGAHPHATNRPHLTVVTASSLAGLPPLELPLAAKLTGIRMLNRALVWTVEPSPALHALHSSVWSSIGGWPPPEEFVPHLSLALRVPPEAQPAALDLLADVSPMSGRFESARTYDTETRTVRDL</sequence>
<keyword evidence="2" id="KW-1185">Reference proteome</keyword>
<protein>
    <submittedName>
        <fullName evidence="1">2'-5' RNA ligase family protein</fullName>
    </submittedName>
</protein>
<keyword evidence="1" id="KW-0436">Ligase</keyword>
<name>A0ABT4B3Y8_9ACTN</name>
<comment type="caution">
    <text evidence="1">The sequence shown here is derived from an EMBL/GenBank/DDBJ whole genome shotgun (WGS) entry which is preliminary data.</text>
</comment>
<evidence type="ECO:0000313" key="2">
    <source>
        <dbReference type="Proteomes" id="UP001151002"/>
    </source>
</evidence>
<dbReference type="RefSeq" id="WP_267565586.1">
    <property type="nucleotide sequence ID" value="NZ_JAPNTZ010000008.1"/>
</dbReference>
<dbReference type="EMBL" id="JAPNTZ010000008">
    <property type="protein sequence ID" value="MCY1141217.1"/>
    <property type="molecule type" value="Genomic_DNA"/>
</dbReference>
<dbReference type="InterPro" id="IPR009097">
    <property type="entry name" value="Cyclic_Pdiesterase"/>
</dbReference>
<organism evidence="1 2">
    <name type="scientific">Paractinoplanes pyxinae</name>
    <dbReference type="NCBI Taxonomy" id="2997416"/>
    <lineage>
        <taxon>Bacteria</taxon>
        <taxon>Bacillati</taxon>
        <taxon>Actinomycetota</taxon>
        <taxon>Actinomycetes</taxon>
        <taxon>Micromonosporales</taxon>
        <taxon>Micromonosporaceae</taxon>
        <taxon>Paractinoplanes</taxon>
    </lineage>
</organism>
<gene>
    <name evidence="1" type="ORF">OWR29_24730</name>
</gene>
<dbReference type="Proteomes" id="UP001151002">
    <property type="component" value="Unassembled WGS sequence"/>
</dbReference>
<proteinExistence type="predicted"/>
<dbReference type="Pfam" id="PF13563">
    <property type="entry name" value="2_5_RNA_ligase2"/>
    <property type="match status" value="1"/>
</dbReference>
<evidence type="ECO:0000313" key="1">
    <source>
        <dbReference type="EMBL" id="MCY1141217.1"/>
    </source>
</evidence>
<dbReference type="SUPFAM" id="SSF55144">
    <property type="entry name" value="LigT-like"/>
    <property type="match status" value="1"/>
</dbReference>
<reference evidence="1" key="1">
    <citation type="submission" date="2022-11" db="EMBL/GenBank/DDBJ databases">
        <authorList>
            <person name="Somphong A."/>
            <person name="Phongsopitanun W."/>
        </authorList>
    </citation>
    <scope>NUCLEOTIDE SEQUENCE</scope>
    <source>
        <strain evidence="1">Pm04-4</strain>
    </source>
</reference>